<accession>A0A0A8ZN79</accession>
<dbReference type="AlphaFoldDB" id="A0A0A8ZN79"/>
<organism evidence="1">
    <name type="scientific">Arundo donax</name>
    <name type="common">Giant reed</name>
    <name type="synonym">Donax arundinaceus</name>
    <dbReference type="NCBI Taxonomy" id="35708"/>
    <lineage>
        <taxon>Eukaryota</taxon>
        <taxon>Viridiplantae</taxon>
        <taxon>Streptophyta</taxon>
        <taxon>Embryophyta</taxon>
        <taxon>Tracheophyta</taxon>
        <taxon>Spermatophyta</taxon>
        <taxon>Magnoliopsida</taxon>
        <taxon>Liliopsida</taxon>
        <taxon>Poales</taxon>
        <taxon>Poaceae</taxon>
        <taxon>PACMAD clade</taxon>
        <taxon>Arundinoideae</taxon>
        <taxon>Arundineae</taxon>
        <taxon>Arundo</taxon>
    </lineage>
</organism>
<name>A0A0A8ZN79_ARUDO</name>
<evidence type="ECO:0000313" key="1">
    <source>
        <dbReference type="EMBL" id="JAD38185.1"/>
    </source>
</evidence>
<dbReference type="EMBL" id="GBRH01259710">
    <property type="protein sequence ID" value="JAD38185.1"/>
    <property type="molecule type" value="Transcribed_RNA"/>
</dbReference>
<reference evidence="1" key="1">
    <citation type="submission" date="2014-09" db="EMBL/GenBank/DDBJ databases">
        <authorList>
            <person name="Magalhaes I.L.F."/>
            <person name="Oliveira U."/>
            <person name="Santos F.R."/>
            <person name="Vidigal T.H.D.A."/>
            <person name="Brescovit A.D."/>
            <person name="Santos A.J."/>
        </authorList>
    </citation>
    <scope>NUCLEOTIDE SEQUENCE</scope>
    <source>
        <tissue evidence="1">Shoot tissue taken approximately 20 cm above the soil surface</tissue>
    </source>
</reference>
<reference evidence="1" key="2">
    <citation type="journal article" date="2015" name="Data Brief">
        <title>Shoot transcriptome of the giant reed, Arundo donax.</title>
        <authorList>
            <person name="Barrero R.A."/>
            <person name="Guerrero F.D."/>
            <person name="Moolhuijzen P."/>
            <person name="Goolsby J.A."/>
            <person name="Tidwell J."/>
            <person name="Bellgard S.E."/>
            <person name="Bellgard M.I."/>
        </authorList>
    </citation>
    <scope>NUCLEOTIDE SEQUENCE</scope>
    <source>
        <tissue evidence="1">Shoot tissue taken approximately 20 cm above the soil surface</tissue>
    </source>
</reference>
<proteinExistence type="predicted"/>
<sequence length="50" mass="5732">MQVDNMMMLGRMCQHGHPIALGILTILIKSQKIAEMTCSNLKLGLWIERY</sequence>
<protein>
    <submittedName>
        <fullName evidence="1">Uncharacterized protein</fullName>
    </submittedName>
</protein>